<organism evidence="1 2">
    <name type="scientific">Pseudomonas aphyarum</name>
    <dbReference type="NCBI Taxonomy" id="2942629"/>
    <lineage>
        <taxon>Bacteria</taxon>
        <taxon>Pseudomonadati</taxon>
        <taxon>Pseudomonadota</taxon>
        <taxon>Gammaproteobacteria</taxon>
        <taxon>Pseudomonadales</taxon>
        <taxon>Pseudomonadaceae</taxon>
        <taxon>Pseudomonas</taxon>
    </lineage>
</organism>
<dbReference type="Proteomes" id="UP001150531">
    <property type="component" value="Unassembled WGS sequence"/>
</dbReference>
<dbReference type="EMBL" id="JAMDGS010000001">
    <property type="protein sequence ID" value="MDD1123261.1"/>
    <property type="molecule type" value="Genomic_DNA"/>
</dbReference>
<proteinExistence type="predicted"/>
<gene>
    <name evidence="1" type="ORF">M5G18_01555</name>
</gene>
<dbReference type="RefSeq" id="WP_273896936.1">
    <property type="nucleotide sequence ID" value="NZ_JAMDGS010000001.1"/>
</dbReference>
<evidence type="ECO:0000313" key="1">
    <source>
        <dbReference type="EMBL" id="MDD1123261.1"/>
    </source>
</evidence>
<reference evidence="1" key="1">
    <citation type="submission" date="2022-05" db="EMBL/GenBank/DDBJ databases">
        <title>Novel Pseudomonas spp. Isolated from a Rainbow Trout Aquaculture Facility.</title>
        <authorList>
            <person name="Testerman T."/>
            <person name="Graf J."/>
        </authorList>
    </citation>
    <scope>NUCLEOTIDE SEQUENCE</scope>
    <source>
        <strain evidence="1">ID386</strain>
    </source>
</reference>
<accession>A0ABT5PHB9</accession>
<keyword evidence="2" id="KW-1185">Reference proteome</keyword>
<protein>
    <submittedName>
        <fullName evidence="1">Uncharacterized protein</fullName>
    </submittedName>
</protein>
<name>A0ABT5PHB9_9PSED</name>
<evidence type="ECO:0000313" key="2">
    <source>
        <dbReference type="Proteomes" id="UP001150531"/>
    </source>
</evidence>
<comment type="caution">
    <text evidence="1">The sequence shown here is derived from an EMBL/GenBank/DDBJ whole genome shotgun (WGS) entry which is preliminary data.</text>
</comment>
<sequence length="441" mass="49502">MEMDQSSMMEEDIQAASGIYDEDDEHIGEQMIRQECPLAMFDDTFSVALGLGYPQIPAELSDFKNCNAVAYCSYVYRYHDNGGKGAMKYQPVGCSDIYLPAQCEELRQRRGRANVKFKFEMLLNPGCNDVRRKVMAVPTIGCPALLKDINFCRALLWAAHAEERPTFLVVHGAEAKCYMDNVGDVMEKLNVGIVSWTCDQPIAGFGISRLAAQQAGLRYSERGLVVMSDVNVVNTGNLQSGYETDREDKLPFKSTYRYSSMGSGSGVPVYKWRDPVVADEDGDDAQVGVMIEAKKSEGGGGRPLEQVIMISDELMYDPCFITSSEDSDVTATFVAEERSWRSRGKIDHKTFRVKSKTIEKVDMGSVFLTQAYGTLRDNYLATLTWEDEVKIEYCEDKKIRTTSVGTLAKEFAAKHKISALHIRSLIIEKILLEYKERVLHE</sequence>